<feature type="region of interest" description="Disordered" evidence="1">
    <location>
        <begin position="41"/>
        <end position="74"/>
    </location>
</feature>
<keyword evidence="3" id="KW-1185">Reference proteome</keyword>
<dbReference type="Pfam" id="PF00514">
    <property type="entry name" value="Arm"/>
    <property type="match status" value="1"/>
</dbReference>
<dbReference type="InterPro" id="IPR000225">
    <property type="entry name" value="Armadillo"/>
</dbReference>
<evidence type="ECO:0000313" key="3">
    <source>
        <dbReference type="Proteomes" id="UP001190700"/>
    </source>
</evidence>
<protein>
    <submittedName>
        <fullName evidence="2">Uncharacterized protein</fullName>
    </submittedName>
</protein>
<feature type="region of interest" description="Disordered" evidence="1">
    <location>
        <begin position="94"/>
        <end position="120"/>
    </location>
</feature>
<proteinExistence type="predicted"/>
<reference evidence="2 3" key="1">
    <citation type="journal article" date="2015" name="Genome Biol. Evol.">
        <title>Comparative Genomics of a Bacterivorous Green Alga Reveals Evolutionary Causalities and Consequences of Phago-Mixotrophic Mode of Nutrition.</title>
        <authorList>
            <person name="Burns J.A."/>
            <person name="Paasch A."/>
            <person name="Narechania A."/>
            <person name="Kim E."/>
        </authorList>
    </citation>
    <scope>NUCLEOTIDE SEQUENCE [LARGE SCALE GENOMIC DNA]</scope>
    <source>
        <strain evidence="2 3">PLY_AMNH</strain>
    </source>
</reference>
<evidence type="ECO:0000256" key="1">
    <source>
        <dbReference type="SAM" id="MobiDB-lite"/>
    </source>
</evidence>
<feature type="compositionally biased region" description="Basic and acidic residues" evidence="1">
    <location>
        <begin position="109"/>
        <end position="120"/>
    </location>
</feature>
<accession>A0AAE0BLQ9</accession>
<dbReference type="InterPro" id="IPR011989">
    <property type="entry name" value="ARM-like"/>
</dbReference>
<organism evidence="2 3">
    <name type="scientific">Cymbomonas tetramitiformis</name>
    <dbReference type="NCBI Taxonomy" id="36881"/>
    <lineage>
        <taxon>Eukaryota</taxon>
        <taxon>Viridiplantae</taxon>
        <taxon>Chlorophyta</taxon>
        <taxon>Pyramimonadophyceae</taxon>
        <taxon>Pyramimonadales</taxon>
        <taxon>Pyramimonadaceae</taxon>
        <taxon>Cymbomonas</taxon>
    </lineage>
</organism>
<name>A0AAE0BLQ9_9CHLO</name>
<dbReference type="Proteomes" id="UP001190700">
    <property type="component" value="Unassembled WGS sequence"/>
</dbReference>
<comment type="caution">
    <text evidence="2">The sequence shown here is derived from an EMBL/GenBank/DDBJ whole genome shotgun (WGS) entry which is preliminary data.</text>
</comment>
<dbReference type="EMBL" id="LGRX02034103">
    <property type="protein sequence ID" value="KAK3238802.1"/>
    <property type="molecule type" value="Genomic_DNA"/>
</dbReference>
<dbReference type="Gene3D" id="1.25.10.10">
    <property type="entry name" value="Leucine-rich Repeat Variant"/>
    <property type="match status" value="1"/>
</dbReference>
<dbReference type="AlphaFoldDB" id="A0AAE0BLQ9"/>
<evidence type="ECO:0000313" key="2">
    <source>
        <dbReference type="EMBL" id="KAK3238802.1"/>
    </source>
</evidence>
<gene>
    <name evidence="2" type="ORF">CYMTET_51222</name>
</gene>
<feature type="compositionally biased region" description="Basic and acidic residues" evidence="1">
    <location>
        <begin position="47"/>
        <end position="56"/>
    </location>
</feature>
<sequence length="120" mass="12601">MEAKGKAAGVLANLSVGDGLEQAIAAVRAALVRLLRDSVCGDEEEEHDGRQAIAERRAKKGGRVPWGASANSNDGKQAIAKAGAIPLLVQLLRDGSAEAEPNDTDDDTERMQEVEHDGSI</sequence>